<accession>A0A8J9Y444</accession>
<proteinExistence type="predicted"/>
<evidence type="ECO:0000313" key="3">
    <source>
        <dbReference type="Proteomes" id="UP000838878"/>
    </source>
</evidence>
<sequence length="284" mass="30215">MSRIEGSSTNGAVSIAVPPLYCGSGSSSPDCSSSEESAVPYASENSDPRPDDGYEVMADIEIGKVDATTYLKTEKLSESLSMLNNGSYMQTQDVISSECPEYGKGAELAHPELCVIVVDVLSQLIDKLLAQSPMDRQQSEEVSRVCGALARARGARGLLRRLLAPAAPAARLLARDDPAYTELQRSVLELAVSAAARGVEAGEVAALLRLFAAPHAPVALLLPALRRLVPPRAHTPDCALVFPITPDPVTEDYPLDEPVGSSYAQQAEQAARRLRLAHLRAGNI</sequence>
<dbReference type="OrthoDB" id="26681at2759"/>
<keyword evidence="3" id="KW-1185">Reference proteome</keyword>
<feature type="compositionally biased region" description="Low complexity" evidence="1">
    <location>
        <begin position="23"/>
        <end position="37"/>
    </location>
</feature>
<name>A0A8J9Y444_9NEOP</name>
<reference evidence="2" key="1">
    <citation type="submission" date="2021-12" db="EMBL/GenBank/DDBJ databases">
        <authorList>
            <person name="Martin H S."/>
        </authorList>
    </citation>
    <scope>NUCLEOTIDE SEQUENCE</scope>
</reference>
<organism evidence="2 3">
    <name type="scientific">Brenthis ino</name>
    <name type="common">lesser marbled fritillary</name>
    <dbReference type="NCBI Taxonomy" id="405034"/>
    <lineage>
        <taxon>Eukaryota</taxon>
        <taxon>Metazoa</taxon>
        <taxon>Ecdysozoa</taxon>
        <taxon>Arthropoda</taxon>
        <taxon>Hexapoda</taxon>
        <taxon>Insecta</taxon>
        <taxon>Pterygota</taxon>
        <taxon>Neoptera</taxon>
        <taxon>Endopterygota</taxon>
        <taxon>Lepidoptera</taxon>
        <taxon>Glossata</taxon>
        <taxon>Ditrysia</taxon>
        <taxon>Papilionoidea</taxon>
        <taxon>Nymphalidae</taxon>
        <taxon>Heliconiinae</taxon>
        <taxon>Argynnini</taxon>
        <taxon>Brenthis</taxon>
    </lineage>
</organism>
<evidence type="ECO:0000313" key="2">
    <source>
        <dbReference type="EMBL" id="CAH0714101.1"/>
    </source>
</evidence>
<dbReference type="AlphaFoldDB" id="A0A8J9Y444"/>
<dbReference type="EMBL" id="OV170221">
    <property type="protein sequence ID" value="CAH0714101.1"/>
    <property type="molecule type" value="Genomic_DNA"/>
</dbReference>
<gene>
    <name evidence="2" type="ORF">BINO364_LOCUS1183</name>
</gene>
<feature type="region of interest" description="Disordered" evidence="1">
    <location>
        <begin position="23"/>
        <end position="53"/>
    </location>
</feature>
<evidence type="ECO:0000256" key="1">
    <source>
        <dbReference type="SAM" id="MobiDB-lite"/>
    </source>
</evidence>
<protein>
    <submittedName>
        <fullName evidence="2">Uncharacterized protein</fullName>
    </submittedName>
</protein>
<feature type="non-terminal residue" evidence="2">
    <location>
        <position position="284"/>
    </location>
</feature>
<dbReference type="Proteomes" id="UP000838878">
    <property type="component" value="Chromosome 1"/>
</dbReference>